<evidence type="ECO:0000313" key="4">
    <source>
        <dbReference type="Proteomes" id="UP001500426"/>
    </source>
</evidence>
<dbReference type="PANTHER" id="PTHR36842">
    <property type="entry name" value="PROTEIN TOLB HOMOLOG"/>
    <property type="match status" value="1"/>
</dbReference>
<dbReference type="InterPro" id="IPR001478">
    <property type="entry name" value="PDZ"/>
</dbReference>
<dbReference type="Pfam" id="PF04389">
    <property type="entry name" value="Peptidase_M28"/>
    <property type="match status" value="1"/>
</dbReference>
<feature type="domain" description="PDZ" evidence="2">
    <location>
        <begin position="665"/>
        <end position="737"/>
    </location>
</feature>
<dbReference type="InterPro" id="IPR036034">
    <property type="entry name" value="PDZ_sf"/>
</dbReference>
<comment type="caution">
    <text evidence="3">The sequence shown here is derived from an EMBL/GenBank/DDBJ whole genome shotgun (WGS) entry which is preliminary data.</text>
</comment>
<dbReference type="Pfam" id="PF07676">
    <property type="entry name" value="PD40"/>
    <property type="match status" value="5"/>
</dbReference>
<dbReference type="RefSeq" id="WP_345091308.1">
    <property type="nucleotide sequence ID" value="NZ_BAABCS010000006.1"/>
</dbReference>
<dbReference type="Gene3D" id="3.40.630.10">
    <property type="entry name" value="Zn peptidases"/>
    <property type="match status" value="1"/>
</dbReference>
<organism evidence="3 4">
    <name type="scientific">Flavobacterium chungnamense</name>
    <dbReference type="NCBI Taxonomy" id="706182"/>
    <lineage>
        <taxon>Bacteria</taxon>
        <taxon>Pseudomonadati</taxon>
        <taxon>Bacteroidota</taxon>
        <taxon>Flavobacteriia</taxon>
        <taxon>Flavobacteriales</taxon>
        <taxon>Flavobacteriaceae</taxon>
        <taxon>Flavobacterium</taxon>
    </lineage>
</organism>
<dbReference type="Gene3D" id="2.120.10.30">
    <property type="entry name" value="TolB, C-terminal domain"/>
    <property type="match status" value="2"/>
</dbReference>
<protein>
    <recommendedName>
        <fullName evidence="2">PDZ domain-containing protein</fullName>
    </recommendedName>
</protein>
<dbReference type="PANTHER" id="PTHR36842:SF1">
    <property type="entry name" value="PROTEIN TOLB"/>
    <property type="match status" value="1"/>
</dbReference>
<dbReference type="Pfam" id="PF13180">
    <property type="entry name" value="PDZ_2"/>
    <property type="match status" value="1"/>
</dbReference>
<name>A0ABP7UKI7_9FLAO</name>
<dbReference type="SUPFAM" id="SSF82171">
    <property type="entry name" value="DPP6 N-terminal domain-like"/>
    <property type="match status" value="1"/>
</dbReference>
<dbReference type="InterPro" id="IPR007484">
    <property type="entry name" value="Peptidase_M28"/>
</dbReference>
<proteinExistence type="inferred from homology"/>
<reference evidence="4" key="1">
    <citation type="journal article" date="2019" name="Int. J. Syst. Evol. Microbiol.">
        <title>The Global Catalogue of Microorganisms (GCM) 10K type strain sequencing project: providing services to taxonomists for standard genome sequencing and annotation.</title>
        <authorList>
            <consortium name="The Broad Institute Genomics Platform"/>
            <consortium name="The Broad Institute Genome Sequencing Center for Infectious Disease"/>
            <person name="Wu L."/>
            <person name="Ma J."/>
        </authorList>
    </citation>
    <scope>NUCLEOTIDE SEQUENCE [LARGE SCALE GENOMIC DNA]</scope>
    <source>
        <strain evidence="4">JCM 17068</strain>
    </source>
</reference>
<comment type="similarity">
    <text evidence="1">Belongs to the TolB family.</text>
</comment>
<dbReference type="SUPFAM" id="SSF53187">
    <property type="entry name" value="Zn-dependent exopeptidases"/>
    <property type="match status" value="1"/>
</dbReference>
<dbReference type="InterPro" id="IPR011659">
    <property type="entry name" value="WD40"/>
</dbReference>
<dbReference type="SMART" id="SM00228">
    <property type="entry name" value="PDZ"/>
    <property type="match status" value="1"/>
</dbReference>
<sequence length="747" mass="82942">MYPNISKLNSFAKFFFILLSLNAVGQEKNLKNIQKLTNGGDNAEAYFSPNSSLLTLQVSNPKANILCDQIYMYDLQSKSYSSENLKLISTGKGRTTCSYFMPDGKHIIYASTHASSEACPAPPKPREGKYLWAVYPEFDIYIADLNGNIVKQLTNTPGYDAEAVVSPDGKKIAFTSTRSGDLELWTMDIDGSNLKQVTNGLGYDGGSFFSHDSKKLVFRSSRPKTEKDIKEYKDLLAENVVAPTEMEIYTCNVDGTDVKQVTHLGKANWAPFFSPNDKKIIFSSNHHSTRGYDFQLYMIDVDGSNLKQITWESEFNAFPMFSPDGKKLVWSSNRQQTAARETNVFIADWVDSDETENVKPELLNKHISYLASDELKGRLTGSVGEQKAADYISAQFKALGLKPYSGKTYLQKFDYKVRLSPNDSITDKSETNNGRNVIAYLDNKAAKTIVIGAHYDHLGLNEHNNSTKPNSKGEIHNGADDNASGVSGVLELARMLTKNKTTEKANYIFALFSGEEDGLIGSKHMAETLKTLYPNVVAMINMDMIGRLSDKKEMIVGGVGTSPEFKKLVEKNKPAGFNVTTEDSGIGPTDHTSFYLKDISVLNFFTGTHGDYHKPSDDTDKINFTGVKNIVEFVFRMANDVADLDKLEFTKTKANAGKTRPKYKVTMGIMPDYSEHPDGLHVDGVTENRPAQVAGIKEGDVITKIGTTTIKDVYNYMEALGKINPGDELEVTYVRDGETKVTKVKFE</sequence>
<evidence type="ECO:0000259" key="2">
    <source>
        <dbReference type="SMART" id="SM00228"/>
    </source>
</evidence>
<keyword evidence="4" id="KW-1185">Reference proteome</keyword>
<dbReference type="Gene3D" id="2.30.42.10">
    <property type="match status" value="1"/>
</dbReference>
<evidence type="ECO:0000256" key="1">
    <source>
        <dbReference type="ARBA" id="ARBA00009820"/>
    </source>
</evidence>
<dbReference type="Proteomes" id="UP001500426">
    <property type="component" value="Unassembled WGS sequence"/>
</dbReference>
<dbReference type="SUPFAM" id="SSF50156">
    <property type="entry name" value="PDZ domain-like"/>
    <property type="match status" value="1"/>
</dbReference>
<accession>A0ABP7UKI7</accession>
<dbReference type="EMBL" id="BAABCS010000006">
    <property type="protein sequence ID" value="GAA4045930.1"/>
    <property type="molecule type" value="Genomic_DNA"/>
</dbReference>
<evidence type="ECO:0000313" key="3">
    <source>
        <dbReference type="EMBL" id="GAA4045930.1"/>
    </source>
</evidence>
<gene>
    <name evidence="3" type="ORF">GCM10022388_09230</name>
</gene>
<dbReference type="InterPro" id="IPR011042">
    <property type="entry name" value="6-blade_b-propeller_TolB-like"/>
</dbReference>